<reference evidence="2" key="1">
    <citation type="submission" date="2021-12" db="EMBL/GenBank/DDBJ databases">
        <title>Prjna785345.</title>
        <authorList>
            <person name="Rujirawat T."/>
            <person name="Krajaejun T."/>
        </authorList>
    </citation>
    <scope>NUCLEOTIDE SEQUENCE</scope>
    <source>
        <strain evidence="2">Pi057C3</strain>
    </source>
</reference>
<evidence type="ECO:0000313" key="3">
    <source>
        <dbReference type="Proteomes" id="UP001209570"/>
    </source>
</evidence>
<accession>A0AAD5L506</accession>
<dbReference type="Proteomes" id="UP001209570">
    <property type="component" value="Unassembled WGS sequence"/>
</dbReference>
<evidence type="ECO:0000313" key="2">
    <source>
        <dbReference type="EMBL" id="KAJ0389718.1"/>
    </source>
</evidence>
<dbReference type="AlphaFoldDB" id="A0AAD5L506"/>
<comment type="caution">
    <text evidence="2">The sequence shown here is derived from an EMBL/GenBank/DDBJ whole genome shotgun (WGS) entry which is preliminary data.</text>
</comment>
<proteinExistence type="predicted"/>
<feature type="region of interest" description="Disordered" evidence="1">
    <location>
        <begin position="29"/>
        <end position="58"/>
    </location>
</feature>
<evidence type="ECO:0000256" key="1">
    <source>
        <dbReference type="SAM" id="MobiDB-lite"/>
    </source>
</evidence>
<protein>
    <submittedName>
        <fullName evidence="2">Uncharacterized protein</fullName>
    </submittedName>
</protein>
<name>A0AAD5L506_PYTIN</name>
<gene>
    <name evidence="2" type="ORF">P43SY_011578</name>
</gene>
<sequence length="79" mass="7933">MPKVTALACSNAQPVCGGVKSNNFEKKATGTKLGDTKKPSNDDVAMPGKDSADGKESSASSVAFAATATAVSLVAAWML</sequence>
<dbReference type="EMBL" id="JAKCXM010003258">
    <property type="protein sequence ID" value="KAJ0389718.1"/>
    <property type="molecule type" value="Genomic_DNA"/>
</dbReference>
<feature type="compositionally biased region" description="Basic and acidic residues" evidence="1">
    <location>
        <begin position="29"/>
        <end position="41"/>
    </location>
</feature>
<keyword evidence="3" id="KW-1185">Reference proteome</keyword>
<organism evidence="2 3">
    <name type="scientific">Pythium insidiosum</name>
    <name type="common">Pythiosis disease agent</name>
    <dbReference type="NCBI Taxonomy" id="114742"/>
    <lineage>
        <taxon>Eukaryota</taxon>
        <taxon>Sar</taxon>
        <taxon>Stramenopiles</taxon>
        <taxon>Oomycota</taxon>
        <taxon>Peronosporomycetes</taxon>
        <taxon>Pythiales</taxon>
        <taxon>Pythiaceae</taxon>
        <taxon>Pythium</taxon>
    </lineage>
</organism>